<evidence type="ECO:0000259" key="1">
    <source>
        <dbReference type="Pfam" id="PF01796"/>
    </source>
</evidence>
<evidence type="ECO:0000313" key="4">
    <source>
        <dbReference type="Proteomes" id="UP000681425"/>
    </source>
</evidence>
<accession>A0A975KAM0</accession>
<dbReference type="EMBL" id="CP073910">
    <property type="protein sequence ID" value="QUT07860.1"/>
    <property type="molecule type" value="Genomic_DNA"/>
</dbReference>
<protein>
    <submittedName>
        <fullName evidence="3">OB-fold domain-containing protein</fullName>
    </submittedName>
</protein>
<name>A0A975KAM0_9SPHN</name>
<proteinExistence type="predicted"/>
<feature type="domain" description="ChsH2 C-terminal OB-fold" evidence="1">
    <location>
        <begin position="53"/>
        <end position="110"/>
    </location>
</feature>
<dbReference type="AlphaFoldDB" id="A0A975KAM0"/>
<dbReference type="InterPro" id="IPR012340">
    <property type="entry name" value="NA-bd_OB-fold"/>
</dbReference>
<sequence length="126" mass="13904">MITAATDASPEAAAFQQAANESRLLFGHCSACDKPHYYPRRICPFCSSAEVEWLQAGGRGHIYSYSVVRKATPPYVTAYITLTEGVTMLTNLLAPDFDRLQIGDEVELLFVKGDDDQQSAFFHPIA</sequence>
<dbReference type="InterPro" id="IPR022002">
    <property type="entry name" value="ChsH2_Znr"/>
</dbReference>
<dbReference type="KEGG" id="spph:KFK14_11005"/>
<dbReference type="Gene3D" id="6.10.30.10">
    <property type="match status" value="1"/>
</dbReference>
<dbReference type="Proteomes" id="UP000681425">
    <property type="component" value="Chromosome"/>
</dbReference>
<organism evidence="3 4">
    <name type="scientific">Sphingobium phenoxybenzoativorans</name>
    <dbReference type="NCBI Taxonomy" id="1592790"/>
    <lineage>
        <taxon>Bacteria</taxon>
        <taxon>Pseudomonadati</taxon>
        <taxon>Pseudomonadota</taxon>
        <taxon>Alphaproteobacteria</taxon>
        <taxon>Sphingomonadales</taxon>
        <taxon>Sphingomonadaceae</taxon>
        <taxon>Sphingobium</taxon>
    </lineage>
</organism>
<dbReference type="PANTHER" id="PTHR34075:SF5">
    <property type="entry name" value="BLR3430 PROTEIN"/>
    <property type="match status" value="1"/>
</dbReference>
<dbReference type="RefSeq" id="WP_212610818.1">
    <property type="nucleotide sequence ID" value="NZ_CP073910.1"/>
</dbReference>
<dbReference type="Pfam" id="PF01796">
    <property type="entry name" value="OB_ChsH2_C"/>
    <property type="match status" value="1"/>
</dbReference>
<keyword evidence="4" id="KW-1185">Reference proteome</keyword>
<evidence type="ECO:0000259" key="2">
    <source>
        <dbReference type="Pfam" id="PF12172"/>
    </source>
</evidence>
<evidence type="ECO:0000313" key="3">
    <source>
        <dbReference type="EMBL" id="QUT07860.1"/>
    </source>
</evidence>
<dbReference type="InterPro" id="IPR052513">
    <property type="entry name" value="Thioester_dehydratase-like"/>
</dbReference>
<dbReference type="Pfam" id="PF12172">
    <property type="entry name" value="zf-ChsH2"/>
    <property type="match status" value="1"/>
</dbReference>
<dbReference type="SUPFAM" id="SSF50249">
    <property type="entry name" value="Nucleic acid-binding proteins"/>
    <property type="match status" value="1"/>
</dbReference>
<dbReference type="PANTHER" id="PTHR34075">
    <property type="entry name" value="BLR3430 PROTEIN"/>
    <property type="match status" value="1"/>
</dbReference>
<reference evidence="3" key="1">
    <citation type="submission" date="2021-04" db="EMBL/GenBank/DDBJ databases">
        <title>Isolation of p-tert-butylphenol degrading bacteria Sphingobium phenoxybenzoativorans Tas13 from active sludge.</title>
        <authorList>
            <person name="Li Y."/>
        </authorList>
    </citation>
    <scope>NUCLEOTIDE SEQUENCE</scope>
    <source>
        <strain evidence="3">Tas13</strain>
    </source>
</reference>
<feature type="domain" description="ChsH2 rubredoxin-like zinc ribbon" evidence="2">
    <location>
        <begin position="17"/>
        <end position="52"/>
    </location>
</feature>
<dbReference type="InterPro" id="IPR002878">
    <property type="entry name" value="ChsH2_C"/>
</dbReference>
<gene>
    <name evidence="3" type="ORF">KFK14_11005</name>
</gene>